<name>K0NCB6_DESTT</name>
<dbReference type="PATRIC" id="fig|651182.5.peg.4619"/>
<dbReference type="HOGENOM" id="CLU_087303_0_0_7"/>
<dbReference type="InterPro" id="IPR003607">
    <property type="entry name" value="HD/PDEase_dom"/>
</dbReference>
<dbReference type="Proteomes" id="UP000007347">
    <property type="component" value="Chromosome"/>
</dbReference>
<reference evidence="2 3" key="1">
    <citation type="journal article" date="2013" name="Environ. Microbiol.">
        <title>Complete genome, catabolic sub-proteomes and key-metabolites of Desulfobacula toluolica Tol2, a marine, aromatic compound-degrading, sulfate-reducing bacterium.</title>
        <authorList>
            <person name="Wohlbrand L."/>
            <person name="Jacob J.H."/>
            <person name="Kube M."/>
            <person name="Mussmann M."/>
            <person name="Jarling R."/>
            <person name="Beck A."/>
            <person name="Amann R."/>
            <person name="Wilkes H."/>
            <person name="Reinhardt R."/>
            <person name="Rabus R."/>
        </authorList>
    </citation>
    <scope>NUCLEOTIDE SEQUENCE [LARGE SCALE GENOMIC DNA]</scope>
    <source>
        <strain evidence="3">DSM 7467 / Tol2</strain>
    </source>
</reference>
<dbReference type="SUPFAM" id="SSF109604">
    <property type="entry name" value="HD-domain/PDEase-like"/>
    <property type="match status" value="1"/>
</dbReference>
<dbReference type="PROSITE" id="PS51831">
    <property type="entry name" value="HD"/>
    <property type="match status" value="1"/>
</dbReference>
<organism evidence="2 3">
    <name type="scientific">Desulfobacula toluolica (strain DSM 7467 / Tol2)</name>
    <dbReference type="NCBI Taxonomy" id="651182"/>
    <lineage>
        <taxon>Bacteria</taxon>
        <taxon>Pseudomonadati</taxon>
        <taxon>Thermodesulfobacteriota</taxon>
        <taxon>Desulfobacteria</taxon>
        <taxon>Desulfobacterales</taxon>
        <taxon>Desulfobacteraceae</taxon>
        <taxon>Desulfobacula</taxon>
    </lineage>
</organism>
<accession>K0NCB6</accession>
<dbReference type="KEGG" id="dto:TOL2_C39230"/>
<dbReference type="AlphaFoldDB" id="K0NCB6"/>
<keyword evidence="3" id="KW-1185">Reference proteome</keyword>
<dbReference type="STRING" id="651182.TOL2_C39230"/>
<dbReference type="GO" id="GO:0016787">
    <property type="term" value="F:hydrolase activity"/>
    <property type="evidence" value="ECO:0007669"/>
    <property type="project" value="UniProtKB-KW"/>
</dbReference>
<dbReference type="Pfam" id="PF01966">
    <property type="entry name" value="HD"/>
    <property type="match status" value="1"/>
</dbReference>
<proteinExistence type="predicted"/>
<keyword evidence="2" id="KW-0378">Hydrolase</keyword>
<feature type="domain" description="HD" evidence="1">
    <location>
        <begin position="34"/>
        <end position="152"/>
    </location>
</feature>
<evidence type="ECO:0000259" key="1">
    <source>
        <dbReference type="PROSITE" id="PS51831"/>
    </source>
</evidence>
<dbReference type="OrthoDB" id="9797344at2"/>
<sequence>MKNKQVLELKSRFFEYVSGFYGNTPEQNRMFNLKEVHTLRVCANILRLGRSLNLTQDELKIVEISALFHDIGRFKQYRDYATFNDKKSVNHAKLGIRELSVHKILKDLSTEEKRYIVTAIAWHNAYQLPDIQNKKQLLFIKLLRDADKLDIWKVVIDYYSKKIKQGTDAIFLNFPDKGQAYSEKIINALNNGQLVQTCHLSCLTDLKLLQISWVYDLNFNESYKLLRQSRFIEKIEQTLPPEKQIKDAVKIALTHIEKMAAS</sequence>
<gene>
    <name evidence="2" type="ordered locus">TOL2_C39230</name>
</gene>
<evidence type="ECO:0000313" key="2">
    <source>
        <dbReference type="EMBL" id="CCK82079.1"/>
    </source>
</evidence>
<protein>
    <submittedName>
        <fullName evidence="2">Metal-dependent phosphohydrolase</fullName>
    </submittedName>
</protein>
<dbReference type="RefSeq" id="WP_014959259.1">
    <property type="nucleotide sequence ID" value="NC_018645.1"/>
</dbReference>
<dbReference type="EMBL" id="FO203503">
    <property type="protein sequence ID" value="CCK82079.1"/>
    <property type="molecule type" value="Genomic_DNA"/>
</dbReference>
<dbReference type="CDD" id="cd00077">
    <property type="entry name" value="HDc"/>
    <property type="match status" value="1"/>
</dbReference>
<evidence type="ECO:0000313" key="3">
    <source>
        <dbReference type="Proteomes" id="UP000007347"/>
    </source>
</evidence>
<dbReference type="Gene3D" id="1.10.3210.10">
    <property type="entry name" value="Hypothetical protein af1432"/>
    <property type="match status" value="1"/>
</dbReference>
<dbReference type="InterPro" id="IPR006674">
    <property type="entry name" value="HD_domain"/>
</dbReference>